<proteinExistence type="predicted"/>
<accession>A0ABT8G747</accession>
<comment type="caution">
    <text evidence="2">The sequence shown here is derived from an EMBL/GenBank/DDBJ whole genome shotgun (WGS) entry which is preliminary data.</text>
</comment>
<gene>
    <name evidence="2" type="ORF">QQX09_03665</name>
</gene>
<feature type="transmembrane region" description="Helical" evidence="1">
    <location>
        <begin position="80"/>
        <end position="98"/>
    </location>
</feature>
<evidence type="ECO:0000256" key="1">
    <source>
        <dbReference type="SAM" id="Phobius"/>
    </source>
</evidence>
<dbReference type="RefSeq" id="WP_301131388.1">
    <property type="nucleotide sequence ID" value="NZ_JAUHPW010000002.1"/>
</dbReference>
<name>A0ABT8G747_9MICO</name>
<feature type="transmembrane region" description="Helical" evidence="1">
    <location>
        <begin position="110"/>
        <end position="128"/>
    </location>
</feature>
<reference evidence="2" key="1">
    <citation type="submission" date="2023-06" db="EMBL/GenBank/DDBJ databases">
        <title>Sysu t00192.</title>
        <authorList>
            <person name="Gao L."/>
            <person name="Fang B.-Z."/>
            <person name="Li W.-J."/>
        </authorList>
    </citation>
    <scope>NUCLEOTIDE SEQUENCE</scope>
    <source>
        <strain evidence="2">SYSU T00192</strain>
    </source>
</reference>
<evidence type="ECO:0008006" key="4">
    <source>
        <dbReference type="Google" id="ProtNLM"/>
    </source>
</evidence>
<keyword evidence="1" id="KW-1133">Transmembrane helix</keyword>
<organism evidence="2 3">
    <name type="scientific">Demequina litoralis</name>
    <dbReference type="NCBI Taxonomy" id="3051660"/>
    <lineage>
        <taxon>Bacteria</taxon>
        <taxon>Bacillati</taxon>
        <taxon>Actinomycetota</taxon>
        <taxon>Actinomycetes</taxon>
        <taxon>Micrococcales</taxon>
        <taxon>Demequinaceae</taxon>
        <taxon>Demequina</taxon>
    </lineage>
</organism>
<sequence>MTTVETVAWATAAIFAAVALFQVALAAGAPWGRAAWGGAHEGALPGRLRAGSAVSAVMLLGMAAVVLAGAGAIGSGDSTLVTVLLWVVVAFTALSTLANLASRSPLERAIFGPTSIALLAGSLTVALAG</sequence>
<keyword evidence="1" id="KW-0472">Membrane</keyword>
<feature type="transmembrane region" description="Helical" evidence="1">
    <location>
        <begin position="50"/>
        <end position="73"/>
    </location>
</feature>
<keyword evidence="3" id="KW-1185">Reference proteome</keyword>
<keyword evidence="1" id="KW-0812">Transmembrane</keyword>
<protein>
    <recommendedName>
        <fullName evidence="4">DUF1761 domain-containing protein</fullName>
    </recommendedName>
</protein>
<dbReference type="EMBL" id="JAUHPW010000002">
    <property type="protein sequence ID" value="MDN4474951.1"/>
    <property type="molecule type" value="Genomic_DNA"/>
</dbReference>
<dbReference type="Proteomes" id="UP001172728">
    <property type="component" value="Unassembled WGS sequence"/>
</dbReference>
<evidence type="ECO:0000313" key="2">
    <source>
        <dbReference type="EMBL" id="MDN4474951.1"/>
    </source>
</evidence>
<evidence type="ECO:0000313" key="3">
    <source>
        <dbReference type="Proteomes" id="UP001172728"/>
    </source>
</evidence>